<proteinExistence type="predicted"/>
<dbReference type="Proteomes" id="UP000224829">
    <property type="component" value="Segment"/>
</dbReference>
<organism evidence="1 2">
    <name type="scientific">Pseudomonas phage Noxifer</name>
    <dbReference type="NCBI Taxonomy" id="2006684"/>
    <lineage>
        <taxon>Viruses</taxon>
        <taxon>Duplodnaviria</taxon>
        <taxon>Heunggongvirae</taxon>
        <taxon>Uroviricota</taxon>
        <taxon>Caudoviricetes</taxon>
        <taxon>Chimalliviridae</taxon>
        <taxon>Noxifervirus</taxon>
        <taxon>Noxifervirus noxifer</taxon>
    </lineage>
</organism>
<gene>
    <name evidence="1" type="ORF">NOXIFER_289</name>
</gene>
<protein>
    <submittedName>
        <fullName evidence="1">Uncharacterized protein</fullName>
    </submittedName>
</protein>
<dbReference type="EMBL" id="MF063068">
    <property type="protein sequence ID" value="ARV77454.1"/>
    <property type="molecule type" value="Genomic_DNA"/>
</dbReference>
<name>A0A1Y0SXU8_9CAUD</name>
<evidence type="ECO:0000313" key="2">
    <source>
        <dbReference type="Proteomes" id="UP000224829"/>
    </source>
</evidence>
<accession>A0A1Y0SXU8</accession>
<reference evidence="1 2" key="1">
    <citation type="submission" date="2017-05" db="EMBL/GenBank/DDBJ databases">
        <authorList>
            <person name="Song R."/>
            <person name="Chenine A.L."/>
            <person name="Ruprecht R.M."/>
        </authorList>
    </citation>
    <scope>NUCLEOTIDE SEQUENCE [LARGE SCALE GENOMIC DNA]</scope>
</reference>
<evidence type="ECO:0000313" key="1">
    <source>
        <dbReference type="EMBL" id="ARV77454.1"/>
    </source>
</evidence>
<keyword evidence="2" id="KW-1185">Reference proteome</keyword>
<sequence>MQQQANPNNAAFTIRTTRLSDLVNGMIVDKRRLGIHPDRIIDALTHAEQIEVAVAIKETGEYMVVMGAVPLTDAQQVEQSYNDNNPGRPLGAHFQPQFLNMNGAMGYNISLAIFPGVGAEGVVISLNAMQYQGVQQLGETGLVNVMLDVISGGEVNREVGFSNTYRGRK</sequence>